<accession>A0ABN7VNP6</accession>
<comment type="caution">
    <text evidence="2">The sequence shown here is derived from an EMBL/GenBank/DDBJ whole genome shotgun (WGS) entry which is preliminary data.</text>
</comment>
<keyword evidence="3" id="KW-1185">Reference proteome</keyword>
<sequence length="1059" mass="124259">SVKELKALLSGGNQYLDISPDGDVVIEFELLKNESKYIFRLYNVEKPDKNLKNSDNLSYSKLTIIHTSKAFEFTNKQLELIKNKLSWSVAVSDKSSTEPKFRLLAISCISHDDMTLRIEDPSKKISGFTIVFTIRDNSNDTIRDNSIDTIRIEKISQFNQDSGNVYGGIIKLFFKHEDIQNADRCLLIILNISGIYKFHFRQLNHKPTFRIRKLRYPRRTTVVMEYYNDYHYKIYKNSSEHKKIIDLNMEYIKACLNKHYFLADTMLEGSQYMDLYDLKTTQLINTFQRRNISGSGLTYRPGFFEISKNNKLLAYKFKSAKKIKLYSVECGLQLASIIIDETDQISCDYYFLHFFSDDERLLLYRITTNEWSIWDIFGSIQESIKLENQSKFEFNLQEVEYVYTEKLKKSNSFIVTMKNNKPVIYDDLISDNYLESLKSWKRKVNKSDLKSLSLEEIFVKKSQDKHEYFIWEFNKTSELKECYHVIEPWLGRIGRDTGPQYSVYLDEKKEILLLIGNCTIQIWRDHFENRTLEFISVCCDEIDEIEVKKIEYGIRKFKLSIQHKDSNSEIKMGDDDNDVIKAAKEACYALTYLNKWSQIPNYGNAVSITKINEIVKQTRNIIVRFIQLYPVVWRLLDFRFNLMSTLIKANEHTLVKHILFDEKKEVTSVDDSENHILKTLEYIVSEMKVKKPSSDLDDLDTKDPVFLGFLLEYYSNKATKEIGWMITVYKSFAQILFYKSCFCQKKLDISSFEFLEIPPSMENSLKVFIPVTQLIPQNSVLETKILSQYIIPNILMVPLIDFTTTKINKKSSLDVKNENKFTNFLKLIFYPGKYVQQEDYYSPFLKLVEKIESNDPFYYNPSMEATMNVMCQSSNTYELTDENGVVYNMTEEEPEDSFSNIFNAIIAAYNWDSISLDTWHFWSLIIIGVIGNIAFVIILQNMIVSFMSAAFEDADENGKRAVLNFQKGLISYYAFLEDSIFITGRSEFDSKLKNKLRMRYICFYNEESITKKWVEKSEEWKSTPIYENAEGQAKTESEVVIDNENFKFIWTSGNQMEKQ</sequence>
<evidence type="ECO:0000313" key="2">
    <source>
        <dbReference type="EMBL" id="CAG8789222.1"/>
    </source>
</evidence>
<reference evidence="2 3" key="1">
    <citation type="submission" date="2021-06" db="EMBL/GenBank/DDBJ databases">
        <authorList>
            <person name="Kallberg Y."/>
            <person name="Tangrot J."/>
            <person name="Rosling A."/>
        </authorList>
    </citation>
    <scope>NUCLEOTIDE SEQUENCE [LARGE SCALE GENOMIC DNA]</scope>
    <source>
        <strain evidence="2 3">120-4 pot B 10/14</strain>
    </source>
</reference>
<keyword evidence="1" id="KW-1133">Transmembrane helix</keyword>
<feature type="transmembrane region" description="Helical" evidence="1">
    <location>
        <begin position="919"/>
        <end position="939"/>
    </location>
</feature>
<dbReference type="EMBL" id="CAJVQB010018910">
    <property type="protein sequence ID" value="CAG8789222.1"/>
    <property type="molecule type" value="Genomic_DNA"/>
</dbReference>
<organism evidence="2 3">
    <name type="scientific">Gigaspora margarita</name>
    <dbReference type="NCBI Taxonomy" id="4874"/>
    <lineage>
        <taxon>Eukaryota</taxon>
        <taxon>Fungi</taxon>
        <taxon>Fungi incertae sedis</taxon>
        <taxon>Mucoromycota</taxon>
        <taxon>Glomeromycotina</taxon>
        <taxon>Glomeromycetes</taxon>
        <taxon>Diversisporales</taxon>
        <taxon>Gigasporaceae</taxon>
        <taxon>Gigaspora</taxon>
    </lineage>
</organism>
<name>A0ABN7VNP6_GIGMA</name>
<evidence type="ECO:0000256" key="1">
    <source>
        <dbReference type="SAM" id="Phobius"/>
    </source>
</evidence>
<proteinExistence type="predicted"/>
<keyword evidence="1" id="KW-0812">Transmembrane</keyword>
<gene>
    <name evidence="2" type="ORF">GMARGA_LOCUS20962</name>
</gene>
<protein>
    <submittedName>
        <fullName evidence="2">28552_t:CDS:1</fullName>
    </submittedName>
</protein>
<keyword evidence="1" id="KW-0472">Membrane</keyword>
<evidence type="ECO:0000313" key="3">
    <source>
        <dbReference type="Proteomes" id="UP000789901"/>
    </source>
</evidence>
<dbReference type="Proteomes" id="UP000789901">
    <property type="component" value="Unassembled WGS sequence"/>
</dbReference>
<feature type="non-terminal residue" evidence="2">
    <location>
        <position position="1"/>
    </location>
</feature>